<dbReference type="Pfam" id="PF26191">
    <property type="entry name" value="RING-HC_RBR_RNF216"/>
    <property type="match status" value="1"/>
</dbReference>
<dbReference type="CDD" id="cd20353">
    <property type="entry name" value="Rcat_RBR_RNF216"/>
    <property type="match status" value="1"/>
</dbReference>
<evidence type="ECO:0000313" key="11">
    <source>
        <dbReference type="Proteomes" id="UP000039046"/>
    </source>
</evidence>
<dbReference type="Pfam" id="PF26200">
    <property type="entry name" value="Rcat_RNF216"/>
    <property type="match status" value="1"/>
</dbReference>
<keyword evidence="6" id="KW-0833">Ubl conjugation pathway</keyword>
<dbReference type="EMBL" id="CDHN01000002">
    <property type="protein sequence ID" value="CEJ84147.1"/>
    <property type="molecule type" value="Genomic_DNA"/>
</dbReference>
<keyword evidence="4" id="KW-0677">Repeat</keyword>
<dbReference type="InterPro" id="IPR044066">
    <property type="entry name" value="TRIAD_supradom"/>
</dbReference>
<keyword evidence="8" id="KW-0812">Transmembrane</keyword>
<reference evidence="10 11" key="1">
    <citation type="journal article" date="2015" name="Genome Announc.">
        <title>Draft Genome Sequence and Gene Annotation of the Entomopathogenic Fungus Verticillium hemipterigenum.</title>
        <authorList>
            <person name="Horn F."/>
            <person name="Habel A."/>
            <person name="Scharf D.H."/>
            <person name="Dworschak J."/>
            <person name="Brakhage A.A."/>
            <person name="Guthke R."/>
            <person name="Hertweck C."/>
            <person name="Linde J."/>
        </authorList>
    </citation>
    <scope>NUCLEOTIDE SEQUENCE [LARGE SCALE GENOMIC DNA]</scope>
</reference>
<dbReference type="CDD" id="cd16630">
    <property type="entry name" value="RING-HC_RBR_RNF216"/>
    <property type="match status" value="1"/>
</dbReference>
<dbReference type="PANTHER" id="PTHR22770">
    <property type="entry name" value="UBIQUITIN CONJUGATING ENZYME 7 INTERACTING PROTEIN-RELATED"/>
    <property type="match status" value="1"/>
</dbReference>
<dbReference type="GO" id="GO:0016740">
    <property type="term" value="F:transferase activity"/>
    <property type="evidence" value="ECO:0007669"/>
    <property type="project" value="UniProtKB-KW"/>
</dbReference>
<evidence type="ECO:0000313" key="10">
    <source>
        <dbReference type="EMBL" id="CEJ84147.1"/>
    </source>
</evidence>
<evidence type="ECO:0000259" key="9">
    <source>
        <dbReference type="PROSITE" id="PS51873"/>
    </source>
</evidence>
<dbReference type="InterPro" id="IPR051628">
    <property type="entry name" value="LUBAC_E3_Ligases"/>
</dbReference>
<evidence type="ECO:0000256" key="3">
    <source>
        <dbReference type="ARBA" id="ARBA00022723"/>
    </source>
</evidence>
<dbReference type="Gene3D" id="1.20.120.1750">
    <property type="match status" value="1"/>
</dbReference>
<proteinExistence type="predicted"/>
<dbReference type="HOGENOM" id="CLU_017097_0_0_1"/>
<feature type="domain" description="RING-type" evidence="9">
    <location>
        <begin position="252"/>
        <end position="554"/>
    </location>
</feature>
<dbReference type="STRING" id="1531966.A0A0A1SSF2"/>
<evidence type="ECO:0000256" key="7">
    <source>
        <dbReference type="ARBA" id="ARBA00022833"/>
    </source>
</evidence>
<dbReference type="SUPFAM" id="SSF57850">
    <property type="entry name" value="RING/U-box"/>
    <property type="match status" value="1"/>
</dbReference>
<keyword evidence="7" id="KW-0862">Zinc</keyword>
<keyword evidence="3" id="KW-0479">Metal-binding</keyword>
<keyword evidence="8" id="KW-0472">Membrane</keyword>
<dbReference type="GO" id="GO:0008270">
    <property type="term" value="F:zinc ion binding"/>
    <property type="evidence" value="ECO:0007669"/>
    <property type="project" value="UniProtKB-KW"/>
</dbReference>
<keyword evidence="11" id="KW-1185">Reference proteome</keyword>
<dbReference type="PROSITE" id="PS51873">
    <property type="entry name" value="TRIAD"/>
    <property type="match status" value="1"/>
</dbReference>
<keyword evidence="2" id="KW-0808">Transferase</keyword>
<evidence type="ECO:0000256" key="5">
    <source>
        <dbReference type="ARBA" id="ARBA00022771"/>
    </source>
</evidence>
<accession>A0A0A1SSF2</accession>
<sequence>MVLSNILNPGERSTGKQKTISDFIYEESQLPCIPPDRPDLHDLNNSIQALMAVFPDVSIEVFREMLIHFSGESRLELVSDALLKAKIEWTKGRWRPLATQGKPAPVFTRADGFRSDEYKEAARTVASDEFKGFSKGAIDAVLAEHNYSYLDARATLEAAANKSWRYTLSGLFYRRKRLIADDPCSHPLIVWKTKPDRTPYATIKASGSAELDRELFNTIIKPINDREKLQQEDRDCKLAIAVNEREARDTFCIYECECCYGDMTFEELCHCTEGKHMICNDCVQASVKEAVFGQGWARVIDPARGTLRCMAADGSDCPGVVPPDQLYKAMLRDSAGAGIMLKLDQRLAQNNLLESQLPLHRCPFCDYAETEEIQLGMYENKLLLKEDWIYCTIILWIGIFTIGLTISGSILSISLGSLAYFGCTWDQWLEAWQEATLAHSRRRRGLKFNCKDPSCLKPSCLSCNGFWNEFHICNESSLVALRTQIEQAMSMAIKRVCPRCNTSFVKNSGCNKLACPCGYKMCYICRADLTDEGYRHFCDHFRPQGDGTKCTQCPKCNLWEKENTELVLSQAKAEAEKSWKNKEKKDITDKEKTYLRTGAVGARERLTVGRLLATQGIFISRQQFVDILVGSMFQ</sequence>
<dbReference type="AlphaFoldDB" id="A0A0A1SSF2"/>
<dbReference type="InterPro" id="IPR058758">
    <property type="entry name" value="UBA_RNF216"/>
</dbReference>
<comment type="pathway">
    <text evidence="1">Protein modification; protein ubiquitination.</text>
</comment>
<evidence type="ECO:0000256" key="6">
    <source>
        <dbReference type="ARBA" id="ARBA00022786"/>
    </source>
</evidence>
<feature type="transmembrane region" description="Helical" evidence="8">
    <location>
        <begin position="388"/>
        <end position="411"/>
    </location>
</feature>
<dbReference type="Proteomes" id="UP000039046">
    <property type="component" value="Unassembled WGS sequence"/>
</dbReference>
<evidence type="ECO:0000256" key="4">
    <source>
        <dbReference type="ARBA" id="ARBA00022737"/>
    </source>
</evidence>
<evidence type="ECO:0000256" key="8">
    <source>
        <dbReference type="SAM" id="Phobius"/>
    </source>
</evidence>
<organism evidence="10 11">
    <name type="scientific">[Torrubiella] hemipterigena</name>
    <dbReference type="NCBI Taxonomy" id="1531966"/>
    <lineage>
        <taxon>Eukaryota</taxon>
        <taxon>Fungi</taxon>
        <taxon>Dikarya</taxon>
        <taxon>Ascomycota</taxon>
        <taxon>Pezizomycotina</taxon>
        <taxon>Sordariomycetes</taxon>
        <taxon>Hypocreomycetidae</taxon>
        <taxon>Hypocreales</taxon>
        <taxon>Clavicipitaceae</taxon>
        <taxon>Clavicipitaceae incertae sedis</taxon>
        <taxon>'Torrubiella' clade</taxon>
    </lineage>
</organism>
<keyword evidence="5" id="KW-0863">Zinc-finger</keyword>
<name>A0A0A1SSF2_9HYPO</name>
<dbReference type="InterPro" id="IPR047544">
    <property type="entry name" value="RING-HC_RBR_RNF216"/>
</dbReference>
<dbReference type="Pfam" id="PF26112">
    <property type="entry name" value="UBA_RNF216"/>
    <property type="match status" value="1"/>
</dbReference>
<evidence type="ECO:0000256" key="1">
    <source>
        <dbReference type="ARBA" id="ARBA00004906"/>
    </source>
</evidence>
<keyword evidence="8" id="KW-1133">Transmembrane helix</keyword>
<evidence type="ECO:0000256" key="2">
    <source>
        <dbReference type="ARBA" id="ARBA00022679"/>
    </source>
</evidence>
<dbReference type="OrthoDB" id="3592703at2759"/>
<dbReference type="InterPro" id="IPR047546">
    <property type="entry name" value="Rcat_RBR_RNF216"/>
</dbReference>
<dbReference type="PANTHER" id="PTHR22770:SF42">
    <property type="entry name" value="FINGER PROTEIN (ZIN), PUTATIVE (AFU_ORTHOLOGUE AFUA_4G03910)-RELATED"/>
    <property type="match status" value="1"/>
</dbReference>
<protein>
    <recommendedName>
        <fullName evidence="9">RING-type domain-containing protein</fullName>
    </recommendedName>
</protein>
<gene>
    <name evidence="10" type="ORF">VHEMI03396</name>
</gene>